<dbReference type="EMBL" id="KB446558">
    <property type="protein sequence ID" value="EME83233.1"/>
    <property type="molecule type" value="Genomic_DNA"/>
</dbReference>
<dbReference type="KEGG" id="pfj:MYCFIDRAFT_174706"/>
<dbReference type="VEuPathDB" id="FungiDB:MYCFIDRAFT_174706"/>
<proteinExistence type="predicted"/>
<protein>
    <submittedName>
        <fullName evidence="2">Uncharacterized protein</fullName>
    </submittedName>
</protein>
<accession>M3B1K5</accession>
<evidence type="ECO:0000313" key="2">
    <source>
        <dbReference type="EMBL" id="EME83233.1"/>
    </source>
</evidence>
<evidence type="ECO:0000256" key="1">
    <source>
        <dbReference type="SAM" id="MobiDB-lite"/>
    </source>
</evidence>
<dbReference type="GeneID" id="19333237"/>
<dbReference type="OrthoDB" id="3649717at2759"/>
<dbReference type="Proteomes" id="UP000016932">
    <property type="component" value="Unassembled WGS sequence"/>
</dbReference>
<organism evidence="2 3">
    <name type="scientific">Pseudocercospora fijiensis (strain CIRAD86)</name>
    <name type="common">Black leaf streak disease fungus</name>
    <name type="synonym">Mycosphaerella fijiensis</name>
    <dbReference type="NCBI Taxonomy" id="383855"/>
    <lineage>
        <taxon>Eukaryota</taxon>
        <taxon>Fungi</taxon>
        <taxon>Dikarya</taxon>
        <taxon>Ascomycota</taxon>
        <taxon>Pezizomycotina</taxon>
        <taxon>Dothideomycetes</taxon>
        <taxon>Dothideomycetidae</taxon>
        <taxon>Mycosphaerellales</taxon>
        <taxon>Mycosphaerellaceae</taxon>
        <taxon>Pseudocercospora</taxon>
    </lineage>
</organism>
<feature type="compositionally biased region" description="Polar residues" evidence="1">
    <location>
        <begin position="127"/>
        <end position="140"/>
    </location>
</feature>
<reference evidence="2 3" key="1">
    <citation type="journal article" date="2012" name="PLoS Pathog.">
        <title>Diverse lifestyles and strategies of plant pathogenesis encoded in the genomes of eighteen Dothideomycetes fungi.</title>
        <authorList>
            <person name="Ohm R.A."/>
            <person name="Feau N."/>
            <person name="Henrissat B."/>
            <person name="Schoch C.L."/>
            <person name="Horwitz B.A."/>
            <person name="Barry K.W."/>
            <person name="Condon B.J."/>
            <person name="Copeland A.C."/>
            <person name="Dhillon B."/>
            <person name="Glaser F."/>
            <person name="Hesse C.N."/>
            <person name="Kosti I."/>
            <person name="LaButti K."/>
            <person name="Lindquist E.A."/>
            <person name="Lucas S."/>
            <person name="Salamov A.A."/>
            <person name="Bradshaw R.E."/>
            <person name="Ciuffetti L."/>
            <person name="Hamelin R.C."/>
            <person name="Kema G.H.J."/>
            <person name="Lawrence C."/>
            <person name="Scott J.A."/>
            <person name="Spatafora J.W."/>
            <person name="Turgeon B.G."/>
            <person name="de Wit P.J.G.M."/>
            <person name="Zhong S."/>
            <person name="Goodwin S.B."/>
            <person name="Grigoriev I.V."/>
        </authorList>
    </citation>
    <scope>NUCLEOTIDE SEQUENCE [LARGE SCALE GENOMIC DNA]</scope>
    <source>
        <strain evidence="2 3">CIRAD86</strain>
    </source>
</reference>
<dbReference type="RefSeq" id="XP_007926523.1">
    <property type="nucleotide sequence ID" value="XM_007928332.1"/>
</dbReference>
<dbReference type="AlphaFoldDB" id="M3B1K5"/>
<feature type="region of interest" description="Disordered" evidence="1">
    <location>
        <begin position="118"/>
        <end position="144"/>
    </location>
</feature>
<name>M3B1K5_PSEFD</name>
<dbReference type="HOGENOM" id="CLU_877518_0_0_1"/>
<evidence type="ECO:0000313" key="3">
    <source>
        <dbReference type="Proteomes" id="UP000016932"/>
    </source>
</evidence>
<sequence length="317" mass="34742">MWESDHASALELRHKTFQSWTLCAKQATAPEQTITMLEPHDQTKDCPIFTKKTPHRSMILPLPKPFNLIHSLCPRKNMAIGQCSSPPPASTRYNALHHQPKSLPLSISFSTLLDQRYLQPPAGLDPTTPNHSSKQPTSPVHRSLVRSVPDTKMCYTQTPYHTVCGHYGKPTFTGGSPCIRAQTTKGYTKGCESTQNHVQSTASRCIACTREKANLLLPLSLSRNDSSSSLSSMASAASASSSVSAATLRSLKQETGSCGSWGFKGGEFFEPSSLHWRGHVGTADQRKTDNGSSMYAVQPKVLLGVMAWHGMAWYGRR</sequence>
<gene>
    <name evidence="2" type="ORF">MYCFIDRAFT_174706</name>
</gene>
<keyword evidence="3" id="KW-1185">Reference proteome</keyword>